<evidence type="ECO:0000313" key="3">
    <source>
        <dbReference type="EMBL" id="VAH85844.1"/>
    </source>
</evidence>
<dbReference type="EMBL" id="LT934116">
    <property type="protein sequence ID" value="VAH85844.1"/>
    <property type="molecule type" value="Genomic_DNA"/>
</dbReference>
<dbReference type="PANTHER" id="PTHR11533:SF203">
    <property type="entry name" value="AMINOPEPTIDASE M1-C"/>
    <property type="match status" value="1"/>
</dbReference>
<accession>A0A9R1SAI7</accession>
<organism evidence="3 4">
    <name type="scientific">Triticum turgidum subsp. durum</name>
    <name type="common">Durum wheat</name>
    <name type="synonym">Triticum durum</name>
    <dbReference type="NCBI Taxonomy" id="4567"/>
    <lineage>
        <taxon>Eukaryota</taxon>
        <taxon>Viridiplantae</taxon>
        <taxon>Streptophyta</taxon>
        <taxon>Embryophyta</taxon>
        <taxon>Tracheophyta</taxon>
        <taxon>Spermatophyta</taxon>
        <taxon>Magnoliopsida</taxon>
        <taxon>Liliopsida</taxon>
        <taxon>Poales</taxon>
        <taxon>Poaceae</taxon>
        <taxon>BOP clade</taxon>
        <taxon>Pooideae</taxon>
        <taxon>Triticodae</taxon>
        <taxon>Triticeae</taxon>
        <taxon>Triticinae</taxon>
        <taxon>Triticum</taxon>
    </lineage>
</organism>
<dbReference type="Proteomes" id="UP000324705">
    <property type="component" value="Chromosome 3B"/>
</dbReference>
<dbReference type="GO" id="GO:0005737">
    <property type="term" value="C:cytoplasm"/>
    <property type="evidence" value="ECO:0007669"/>
    <property type="project" value="TreeGrafter"/>
</dbReference>
<evidence type="ECO:0000259" key="2">
    <source>
        <dbReference type="Pfam" id="PF17900"/>
    </source>
</evidence>
<feature type="domain" description="Aminopeptidase N-like N-terminal" evidence="2">
    <location>
        <begin position="76"/>
        <end position="254"/>
    </location>
</feature>
<dbReference type="AlphaFoldDB" id="A0A9R1SAI7"/>
<dbReference type="PRINTS" id="PR00756">
    <property type="entry name" value="ALADIPTASE"/>
</dbReference>
<dbReference type="Pfam" id="PF17900">
    <property type="entry name" value="Peptidase_M1_N"/>
    <property type="match status" value="1"/>
</dbReference>
<dbReference type="Gene3D" id="2.60.40.1730">
    <property type="entry name" value="tricorn interacting facor f3 domain"/>
    <property type="match status" value="1"/>
</dbReference>
<dbReference type="GO" id="GO:0070006">
    <property type="term" value="F:metalloaminopeptidase activity"/>
    <property type="evidence" value="ECO:0007669"/>
    <property type="project" value="TreeGrafter"/>
</dbReference>
<reference evidence="3 4" key="1">
    <citation type="submission" date="2017-09" db="EMBL/GenBank/DDBJ databases">
        <authorList>
            <consortium name="International Durum Wheat Genome Sequencing Consortium (IDWGSC)"/>
            <person name="Milanesi L."/>
        </authorList>
    </citation>
    <scope>NUCLEOTIDE SEQUENCE [LARGE SCALE GENOMIC DNA]</scope>
    <source>
        <strain evidence="4">cv. Svevo</strain>
    </source>
</reference>
<evidence type="ECO:0000313" key="4">
    <source>
        <dbReference type="Proteomes" id="UP000324705"/>
    </source>
</evidence>
<dbReference type="InterPro" id="IPR045357">
    <property type="entry name" value="Aminopeptidase_N-like_N"/>
</dbReference>
<evidence type="ECO:0000256" key="1">
    <source>
        <dbReference type="SAM" id="SignalP"/>
    </source>
</evidence>
<dbReference type="InterPro" id="IPR042097">
    <property type="entry name" value="Aminopeptidase_N-like_N_sf"/>
</dbReference>
<name>A0A9R1SAI7_TRITD</name>
<proteinExistence type="predicted"/>
<dbReference type="GO" id="GO:0042277">
    <property type="term" value="F:peptide binding"/>
    <property type="evidence" value="ECO:0007669"/>
    <property type="project" value="TreeGrafter"/>
</dbReference>
<protein>
    <recommendedName>
        <fullName evidence="2">Aminopeptidase N-like N-terminal domain-containing protein</fullName>
    </recommendedName>
</protein>
<dbReference type="Gramene" id="TRITD3Bv1G272120.1">
    <property type="protein sequence ID" value="TRITD3Bv1G272120.1"/>
    <property type="gene ID" value="TRITD3Bv1G272120"/>
</dbReference>
<dbReference type="GO" id="GO:0008270">
    <property type="term" value="F:zinc ion binding"/>
    <property type="evidence" value="ECO:0007669"/>
    <property type="project" value="TreeGrafter"/>
</dbReference>
<gene>
    <name evidence="3" type="ORF">TRITD_3Bv1G272120</name>
</gene>
<dbReference type="InterPro" id="IPR050344">
    <property type="entry name" value="Peptidase_M1_aminopeptidases"/>
</dbReference>
<dbReference type="GO" id="GO:0043171">
    <property type="term" value="P:peptide catabolic process"/>
    <property type="evidence" value="ECO:0007669"/>
    <property type="project" value="TreeGrafter"/>
</dbReference>
<sequence length="287" mass="31804">MHSPSMAPTDGAAAPAMLQFLLFTYLIIATCSGEQGANLEGISGVPIAIPMPTPAIAADSPNQFRGKLRLPRFAMPTHYKLHFHPNLVSSTFSGVVSINVFVLAPTRFLVLNVVELTIDHASIHFKHLAPTDVVFFKDDQIMVLGFRKDLPLGEGVLRMHFNGTLSDQMRGFQRGKYQYKGEMAYMAYTVFESVHARRCFPCWDEPDFKAKFKLSLEVHSDLVALSNTPVLGETVDGSIKNVHFEESPLMSTYLVAMVVGLFEFVEGVTSQGIKSTFVIAFTSYIQM</sequence>
<dbReference type="PANTHER" id="PTHR11533">
    <property type="entry name" value="PROTEASE M1 ZINC METALLOPROTEASE"/>
    <property type="match status" value="1"/>
</dbReference>
<feature type="signal peptide" evidence="1">
    <location>
        <begin position="1"/>
        <end position="33"/>
    </location>
</feature>
<dbReference type="OMA" id="WTINIGE"/>
<feature type="chain" id="PRO_5040181155" description="Aminopeptidase N-like N-terminal domain-containing protein" evidence="1">
    <location>
        <begin position="34"/>
        <end position="287"/>
    </location>
</feature>
<dbReference type="GO" id="GO:0006508">
    <property type="term" value="P:proteolysis"/>
    <property type="evidence" value="ECO:0007669"/>
    <property type="project" value="InterPro"/>
</dbReference>
<keyword evidence="4" id="KW-1185">Reference proteome</keyword>
<dbReference type="InterPro" id="IPR001930">
    <property type="entry name" value="Peptidase_M1"/>
</dbReference>
<dbReference type="SUPFAM" id="SSF63737">
    <property type="entry name" value="Leukotriene A4 hydrolase N-terminal domain"/>
    <property type="match status" value="1"/>
</dbReference>
<keyword evidence="1" id="KW-0732">Signal</keyword>
<dbReference type="GO" id="GO:0016020">
    <property type="term" value="C:membrane"/>
    <property type="evidence" value="ECO:0007669"/>
    <property type="project" value="TreeGrafter"/>
</dbReference>
<dbReference type="GO" id="GO:0005615">
    <property type="term" value="C:extracellular space"/>
    <property type="evidence" value="ECO:0007669"/>
    <property type="project" value="TreeGrafter"/>
</dbReference>